<keyword evidence="2" id="KW-0201">Cytochrome c-type biogenesis</keyword>
<dbReference type="EMBL" id="JAAVXB010000009">
    <property type="protein sequence ID" value="NKF23658.1"/>
    <property type="molecule type" value="Genomic_DNA"/>
</dbReference>
<accession>A0A969WCU2</accession>
<evidence type="ECO:0000256" key="1">
    <source>
        <dbReference type="ARBA" id="ARBA00004196"/>
    </source>
</evidence>
<proteinExistence type="predicted"/>
<evidence type="ECO:0000256" key="3">
    <source>
        <dbReference type="ARBA" id="ARBA00023157"/>
    </source>
</evidence>
<dbReference type="InterPro" id="IPR017937">
    <property type="entry name" value="Thioredoxin_CS"/>
</dbReference>
<dbReference type="PANTHER" id="PTHR42852">
    <property type="entry name" value="THIOL:DISULFIDE INTERCHANGE PROTEIN DSBE"/>
    <property type="match status" value="1"/>
</dbReference>
<dbReference type="PANTHER" id="PTHR42852:SF6">
    <property type="entry name" value="THIOL:DISULFIDE INTERCHANGE PROTEIN DSBE"/>
    <property type="match status" value="1"/>
</dbReference>
<reference evidence="6" key="1">
    <citation type="submission" date="2020-03" db="EMBL/GenBank/DDBJ databases">
        <title>Solimonas marina sp. nov., isolated from deep seawater of the Pacific Ocean.</title>
        <authorList>
            <person name="Liu X."/>
            <person name="Lai Q."/>
            <person name="Sun F."/>
            <person name="Gai Y."/>
            <person name="Li G."/>
            <person name="Shao Z."/>
        </authorList>
    </citation>
    <scope>NUCLEOTIDE SEQUENCE</scope>
    <source>
        <strain evidence="6">C16B3</strain>
    </source>
</reference>
<dbReference type="GO" id="GO:0030313">
    <property type="term" value="C:cell envelope"/>
    <property type="evidence" value="ECO:0007669"/>
    <property type="project" value="UniProtKB-SubCell"/>
</dbReference>
<dbReference type="RefSeq" id="WP_168148984.1">
    <property type="nucleotide sequence ID" value="NZ_JAAVXB010000009.1"/>
</dbReference>
<evidence type="ECO:0000313" key="7">
    <source>
        <dbReference type="Proteomes" id="UP000653472"/>
    </source>
</evidence>
<keyword evidence="7" id="KW-1185">Reference proteome</keyword>
<comment type="subcellular location">
    <subcellularLocation>
        <location evidence="1">Cell envelope</location>
    </subcellularLocation>
</comment>
<protein>
    <submittedName>
        <fullName evidence="6">TlpA family protein disulfide reductase</fullName>
    </submittedName>
</protein>
<dbReference type="PROSITE" id="PS51352">
    <property type="entry name" value="THIOREDOXIN_2"/>
    <property type="match status" value="1"/>
</dbReference>
<dbReference type="GO" id="GO:0015036">
    <property type="term" value="F:disulfide oxidoreductase activity"/>
    <property type="evidence" value="ECO:0007669"/>
    <property type="project" value="UniProtKB-ARBA"/>
</dbReference>
<dbReference type="Proteomes" id="UP000653472">
    <property type="component" value="Unassembled WGS sequence"/>
</dbReference>
<dbReference type="AlphaFoldDB" id="A0A969WCU2"/>
<dbReference type="InterPro" id="IPR050553">
    <property type="entry name" value="Thioredoxin_ResA/DsbE_sf"/>
</dbReference>
<organism evidence="6 7">
    <name type="scientific">Solimonas marina</name>
    <dbReference type="NCBI Taxonomy" id="2714601"/>
    <lineage>
        <taxon>Bacteria</taxon>
        <taxon>Pseudomonadati</taxon>
        <taxon>Pseudomonadota</taxon>
        <taxon>Gammaproteobacteria</taxon>
        <taxon>Nevskiales</taxon>
        <taxon>Nevskiaceae</taxon>
        <taxon>Solimonas</taxon>
    </lineage>
</organism>
<keyword evidence="3" id="KW-1015">Disulfide bond</keyword>
<evidence type="ECO:0000259" key="5">
    <source>
        <dbReference type="PROSITE" id="PS51352"/>
    </source>
</evidence>
<evidence type="ECO:0000313" key="6">
    <source>
        <dbReference type="EMBL" id="NKF23658.1"/>
    </source>
</evidence>
<comment type="caution">
    <text evidence="6">The sequence shown here is derived from an EMBL/GenBank/DDBJ whole genome shotgun (WGS) entry which is preliminary data.</text>
</comment>
<dbReference type="PROSITE" id="PS00194">
    <property type="entry name" value="THIOREDOXIN_1"/>
    <property type="match status" value="1"/>
</dbReference>
<evidence type="ECO:0000256" key="2">
    <source>
        <dbReference type="ARBA" id="ARBA00022748"/>
    </source>
</evidence>
<dbReference type="InterPro" id="IPR013766">
    <property type="entry name" value="Thioredoxin_domain"/>
</dbReference>
<evidence type="ECO:0000256" key="4">
    <source>
        <dbReference type="ARBA" id="ARBA00023284"/>
    </source>
</evidence>
<dbReference type="SUPFAM" id="SSF52833">
    <property type="entry name" value="Thioredoxin-like"/>
    <property type="match status" value="1"/>
</dbReference>
<name>A0A969WCU2_9GAMM</name>
<sequence length="166" mass="18077">MLSAPSIAAPTAPPMPGDIAPDAVGMTVHGRPVRISDYRGRVIVLTFWASWCAPCRDELVLLERLQRSAGAQRLRVIAVNWHEARGRFPALVAQLGPAELTLSSDADGRAGDRYGVRMIPRMFIIDRDGRVAYTHTGYDPKASIGTIVDEVNTLLAQTPPDLRPPP</sequence>
<dbReference type="InterPro" id="IPR013740">
    <property type="entry name" value="Redoxin"/>
</dbReference>
<keyword evidence="4" id="KW-0676">Redox-active center</keyword>
<gene>
    <name evidence="6" type="ORF">G7Y82_15175</name>
</gene>
<dbReference type="InterPro" id="IPR036249">
    <property type="entry name" value="Thioredoxin-like_sf"/>
</dbReference>
<dbReference type="GO" id="GO:0017004">
    <property type="term" value="P:cytochrome complex assembly"/>
    <property type="evidence" value="ECO:0007669"/>
    <property type="project" value="UniProtKB-KW"/>
</dbReference>
<feature type="domain" description="Thioredoxin" evidence="5">
    <location>
        <begin position="14"/>
        <end position="156"/>
    </location>
</feature>
<dbReference type="CDD" id="cd02966">
    <property type="entry name" value="TlpA_like_family"/>
    <property type="match status" value="1"/>
</dbReference>
<dbReference type="Gene3D" id="3.40.30.10">
    <property type="entry name" value="Glutaredoxin"/>
    <property type="match status" value="1"/>
</dbReference>
<dbReference type="Pfam" id="PF08534">
    <property type="entry name" value="Redoxin"/>
    <property type="match status" value="1"/>
</dbReference>